<dbReference type="RefSeq" id="WP_344662300.1">
    <property type="nucleotide sequence ID" value="NZ_BAAAQM010000070.1"/>
</dbReference>
<dbReference type="InterPro" id="IPR002781">
    <property type="entry name" value="TM_pro_TauE-like"/>
</dbReference>
<feature type="transmembrane region" description="Helical" evidence="6">
    <location>
        <begin position="271"/>
        <end position="294"/>
    </location>
</feature>
<sequence length="302" mass="30141">MLFATIALGLLIGLALGALGGGGSILTVPALVYVLGEPVRTATTESLVIVGVAAVAGTVAHSRAGHVRWGPGVAFGLAGVAASYAGTAVNGRVDANLLLLAFAGLMAAAGVAMAVRRSGSPAQAPEVYPPRDADTANLRLHSAPARASAAVATVERTLSRASEATVAENGHPTARRPADGMVMILSAGVAVGFLTGFFGVGGGFVIVPALVMALRYRMPAAVGTSLLIIAVNSAAALSARIGHVTFHWSLLIPFALAALAGSLTGRRVADAVPAATLSRAFTVMLFAVAGYMALRSGLALTG</sequence>
<dbReference type="PANTHER" id="PTHR43701">
    <property type="entry name" value="MEMBRANE TRANSPORTER PROTEIN MJ0441-RELATED"/>
    <property type="match status" value="1"/>
</dbReference>
<comment type="subcellular location">
    <subcellularLocation>
        <location evidence="6">Cell membrane</location>
        <topology evidence="6">Multi-pass membrane protein</topology>
    </subcellularLocation>
    <subcellularLocation>
        <location evidence="1">Membrane</location>
        <topology evidence="1">Multi-pass membrane protein</topology>
    </subcellularLocation>
</comment>
<keyword evidence="6" id="KW-1003">Cell membrane</keyword>
<evidence type="ECO:0000256" key="3">
    <source>
        <dbReference type="ARBA" id="ARBA00022692"/>
    </source>
</evidence>
<evidence type="ECO:0000256" key="1">
    <source>
        <dbReference type="ARBA" id="ARBA00004141"/>
    </source>
</evidence>
<comment type="similarity">
    <text evidence="2 6">Belongs to the 4-toluene sulfonate uptake permease (TSUP) (TC 2.A.102) family.</text>
</comment>
<keyword evidence="5 6" id="KW-0472">Membrane</keyword>
<evidence type="ECO:0000256" key="5">
    <source>
        <dbReference type="ARBA" id="ARBA00023136"/>
    </source>
</evidence>
<feature type="transmembrane region" description="Helical" evidence="6">
    <location>
        <begin position="220"/>
        <end position="239"/>
    </location>
</feature>
<dbReference type="Proteomes" id="UP001499854">
    <property type="component" value="Unassembled WGS sequence"/>
</dbReference>
<feature type="transmembrane region" description="Helical" evidence="6">
    <location>
        <begin position="181"/>
        <end position="214"/>
    </location>
</feature>
<reference evidence="8" key="1">
    <citation type="journal article" date="2019" name="Int. J. Syst. Evol. Microbiol.">
        <title>The Global Catalogue of Microorganisms (GCM) 10K type strain sequencing project: providing services to taxonomists for standard genome sequencing and annotation.</title>
        <authorList>
            <consortium name="The Broad Institute Genomics Platform"/>
            <consortium name="The Broad Institute Genome Sequencing Center for Infectious Disease"/>
            <person name="Wu L."/>
            <person name="Ma J."/>
        </authorList>
    </citation>
    <scope>NUCLEOTIDE SEQUENCE [LARGE SCALE GENOMIC DNA]</scope>
    <source>
        <strain evidence="8">JCM 16013</strain>
    </source>
</reference>
<keyword evidence="3 6" id="KW-0812">Transmembrane</keyword>
<feature type="transmembrane region" description="Helical" evidence="6">
    <location>
        <begin position="246"/>
        <end position="265"/>
    </location>
</feature>
<dbReference type="EMBL" id="BAAAQM010000070">
    <property type="protein sequence ID" value="GAA2001181.1"/>
    <property type="molecule type" value="Genomic_DNA"/>
</dbReference>
<dbReference type="InterPro" id="IPR051598">
    <property type="entry name" value="TSUP/Inactive_protease-like"/>
</dbReference>
<comment type="caution">
    <text evidence="7">The sequence shown here is derived from an EMBL/GenBank/DDBJ whole genome shotgun (WGS) entry which is preliminary data.</text>
</comment>
<keyword evidence="8" id="KW-1185">Reference proteome</keyword>
<evidence type="ECO:0000256" key="2">
    <source>
        <dbReference type="ARBA" id="ARBA00009142"/>
    </source>
</evidence>
<accession>A0ABP5EKW0</accession>
<feature type="transmembrane region" description="Helical" evidence="6">
    <location>
        <begin position="72"/>
        <end position="89"/>
    </location>
</feature>
<protein>
    <recommendedName>
        <fullName evidence="6">Probable membrane transporter protein</fullName>
    </recommendedName>
</protein>
<name>A0ABP5EKW0_9ACTN</name>
<gene>
    <name evidence="7" type="ORF">GCM10009838_78650</name>
</gene>
<feature type="transmembrane region" description="Helical" evidence="6">
    <location>
        <begin position="95"/>
        <end position="115"/>
    </location>
</feature>
<keyword evidence="4 6" id="KW-1133">Transmembrane helix</keyword>
<evidence type="ECO:0000256" key="6">
    <source>
        <dbReference type="RuleBase" id="RU363041"/>
    </source>
</evidence>
<dbReference type="PANTHER" id="PTHR43701:SF2">
    <property type="entry name" value="MEMBRANE TRANSPORTER PROTEIN YJNA-RELATED"/>
    <property type="match status" value="1"/>
</dbReference>
<organism evidence="7 8">
    <name type="scientific">Catenulispora subtropica</name>
    <dbReference type="NCBI Taxonomy" id="450798"/>
    <lineage>
        <taxon>Bacteria</taxon>
        <taxon>Bacillati</taxon>
        <taxon>Actinomycetota</taxon>
        <taxon>Actinomycetes</taxon>
        <taxon>Catenulisporales</taxon>
        <taxon>Catenulisporaceae</taxon>
        <taxon>Catenulispora</taxon>
    </lineage>
</organism>
<evidence type="ECO:0000313" key="8">
    <source>
        <dbReference type="Proteomes" id="UP001499854"/>
    </source>
</evidence>
<proteinExistence type="inferred from homology"/>
<evidence type="ECO:0000256" key="4">
    <source>
        <dbReference type="ARBA" id="ARBA00022989"/>
    </source>
</evidence>
<feature type="transmembrane region" description="Helical" evidence="6">
    <location>
        <begin position="41"/>
        <end position="60"/>
    </location>
</feature>
<evidence type="ECO:0000313" key="7">
    <source>
        <dbReference type="EMBL" id="GAA2001181.1"/>
    </source>
</evidence>
<dbReference type="Pfam" id="PF01925">
    <property type="entry name" value="TauE"/>
    <property type="match status" value="1"/>
</dbReference>